<evidence type="ECO:0000256" key="1">
    <source>
        <dbReference type="SAM" id="SignalP"/>
    </source>
</evidence>
<accession>A0A7W8AAF8</accession>
<evidence type="ECO:0000313" key="2">
    <source>
        <dbReference type="EMBL" id="MBB5082039.1"/>
    </source>
</evidence>
<organism evidence="2 3">
    <name type="scientific">Nonomuraea endophytica</name>
    <dbReference type="NCBI Taxonomy" id="714136"/>
    <lineage>
        <taxon>Bacteria</taxon>
        <taxon>Bacillati</taxon>
        <taxon>Actinomycetota</taxon>
        <taxon>Actinomycetes</taxon>
        <taxon>Streptosporangiales</taxon>
        <taxon>Streptosporangiaceae</taxon>
        <taxon>Nonomuraea</taxon>
    </lineage>
</organism>
<reference evidence="2 3" key="1">
    <citation type="submission" date="2020-08" db="EMBL/GenBank/DDBJ databases">
        <title>Genomic Encyclopedia of Type Strains, Phase IV (KMG-IV): sequencing the most valuable type-strain genomes for metagenomic binning, comparative biology and taxonomic classification.</title>
        <authorList>
            <person name="Goeker M."/>
        </authorList>
    </citation>
    <scope>NUCLEOTIDE SEQUENCE [LARGE SCALE GENOMIC DNA]</scope>
    <source>
        <strain evidence="2 3">DSM 45385</strain>
    </source>
</reference>
<dbReference type="EMBL" id="JACHIN010000012">
    <property type="protein sequence ID" value="MBB5082039.1"/>
    <property type="molecule type" value="Genomic_DNA"/>
</dbReference>
<feature type="chain" id="PRO_5031363078" evidence="1">
    <location>
        <begin position="25"/>
        <end position="104"/>
    </location>
</feature>
<comment type="caution">
    <text evidence="2">The sequence shown here is derived from an EMBL/GenBank/DDBJ whole genome shotgun (WGS) entry which is preliminary data.</text>
</comment>
<dbReference type="RefSeq" id="WP_184969903.1">
    <property type="nucleotide sequence ID" value="NZ_JACHIN010000012.1"/>
</dbReference>
<sequence>MLKKLTVTAALVLGIVAVPAAAHADPAPPSKCYSGQMTGGSGDGGFARCNAGYGWVRVRIECWNDYSKKVTYYGTWVSPNKDSFAWCNSRYPNLGKIGYQKKSL</sequence>
<proteinExistence type="predicted"/>
<keyword evidence="3" id="KW-1185">Reference proteome</keyword>
<dbReference type="Proteomes" id="UP000568380">
    <property type="component" value="Unassembled WGS sequence"/>
</dbReference>
<dbReference type="AlphaFoldDB" id="A0A7W8AAF8"/>
<name>A0A7W8AAF8_9ACTN</name>
<feature type="signal peptide" evidence="1">
    <location>
        <begin position="1"/>
        <end position="24"/>
    </location>
</feature>
<evidence type="ECO:0000313" key="3">
    <source>
        <dbReference type="Proteomes" id="UP000568380"/>
    </source>
</evidence>
<protein>
    <submittedName>
        <fullName evidence="2">Uncharacterized protein</fullName>
    </submittedName>
</protein>
<gene>
    <name evidence="2" type="ORF">HNR40_007534</name>
</gene>
<keyword evidence="1" id="KW-0732">Signal</keyword>